<dbReference type="InterPro" id="IPR036388">
    <property type="entry name" value="WH-like_DNA-bd_sf"/>
</dbReference>
<dbReference type="Proteomes" id="UP000199065">
    <property type="component" value="Unassembled WGS sequence"/>
</dbReference>
<keyword evidence="1" id="KW-1133">Transmembrane helix</keyword>
<dbReference type="EMBL" id="FOPJ01000013">
    <property type="protein sequence ID" value="SFG75431.1"/>
    <property type="molecule type" value="Genomic_DNA"/>
</dbReference>
<keyword evidence="3" id="KW-0449">Lipoprotein</keyword>
<organism evidence="3 4">
    <name type="scientific">Corynebacterium spheniscorum</name>
    <dbReference type="NCBI Taxonomy" id="185761"/>
    <lineage>
        <taxon>Bacteria</taxon>
        <taxon>Bacillati</taxon>
        <taxon>Actinomycetota</taxon>
        <taxon>Actinomycetes</taxon>
        <taxon>Mycobacteriales</taxon>
        <taxon>Corynebacteriaceae</taxon>
        <taxon>Corynebacterium</taxon>
    </lineage>
</organism>
<name>A0A1I2UKY5_9CORY</name>
<dbReference type="Gene3D" id="1.10.10.10">
    <property type="entry name" value="Winged helix-like DNA-binding domain superfamily/Winged helix DNA-binding domain"/>
    <property type="match status" value="2"/>
</dbReference>
<keyword evidence="1" id="KW-0472">Membrane</keyword>
<proteinExistence type="predicted"/>
<evidence type="ECO:0000313" key="4">
    <source>
        <dbReference type="Proteomes" id="UP000199065"/>
    </source>
</evidence>
<sequence length="245" mass="28409">MSKRSDYERMWQELLSQRGVTRDRTGQTRRQEPQPHKDRAMWVIAGGLVVYLLLRGAYGQLGGLELHNPFELKAVDKPEEIEAPLLHEDTPEDLELAKVLVEERLEQHPWSRKSLMDTMCRLPGTAVLTCDEVDAALELMDVDWDENALKSAQRDVEFQYLSKSVLYEQLTHPYGAAFTPEQADYAMKHFYVDWRQIALKAAKQRREEADLTDEELFDYLSDPHLGGFTEEDARWALEQLNSPWS</sequence>
<dbReference type="STRING" id="185761.SAMN05660282_01841"/>
<accession>A0A1I2UKY5</accession>
<feature type="domain" description="Putative host cell surface-exposed lipoprotein Ltp-like HTH region" evidence="2">
    <location>
        <begin position="143"/>
        <end position="189"/>
    </location>
</feature>
<dbReference type="AlphaFoldDB" id="A0A1I2UKY5"/>
<dbReference type="InterPro" id="IPR011434">
    <property type="entry name" value="Ltp-like_HTH"/>
</dbReference>
<reference evidence="3 4" key="1">
    <citation type="submission" date="2016-10" db="EMBL/GenBank/DDBJ databases">
        <authorList>
            <person name="de Groot N.N."/>
        </authorList>
    </citation>
    <scope>NUCLEOTIDE SEQUENCE [LARGE SCALE GENOMIC DNA]</scope>
    <source>
        <strain>J11</strain>
        <strain evidence="4">PG 39</strain>
    </source>
</reference>
<keyword evidence="4" id="KW-1185">Reference proteome</keyword>
<dbReference type="Pfam" id="PF07553">
    <property type="entry name" value="Lipoprotein_Ltp"/>
    <property type="match status" value="1"/>
</dbReference>
<feature type="transmembrane region" description="Helical" evidence="1">
    <location>
        <begin position="40"/>
        <end position="58"/>
    </location>
</feature>
<evidence type="ECO:0000259" key="2">
    <source>
        <dbReference type="Pfam" id="PF07553"/>
    </source>
</evidence>
<dbReference type="OrthoDB" id="2004788at2"/>
<evidence type="ECO:0000256" key="1">
    <source>
        <dbReference type="SAM" id="Phobius"/>
    </source>
</evidence>
<dbReference type="RefSeq" id="WP_092286640.1">
    <property type="nucleotide sequence ID" value="NZ_FOPJ01000013.1"/>
</dbReference>
<keyword evidence="1" id="KW-0812">Transmembrane</keyword>
<evidence type="ECO:0000313" key="3">
    <source>
        <dbReference type="EMBL" id="SFG75431.1"/>
    </source>
</evidence>
<gene>
    <name evidence="3" type="ORF">SAMN05660282_01841</name>
</gene>
<protein>
    <submittedName>
        <fullName evidence="3">Host cell surface-exposed lipoprotein</fullName>
    </submittedName>
</protein>